<dbReference type="PANTHER" id="PTHR33602:SF1">
    <property type="entry name" value="REGULATORY PROTEIN RECX FAMILY PROTEIN"/>
    <property type="match status" value="1"/>
</dbReference>
<reference evidence="8" key="1">
    <citation type="journal article" date="2020" name="mSystems">
        <title>Genome- and Community-Level Interaction Insights into Carbon Utilization and Element Cycling Functions of Hydrothermarchaeota in Hydrothermal Sediment.</title>
        <authorList>
            <person name="Zhou Z."/>
            <person name="Liu Y."/>
            <person name="Xu W."/>
            <person name="Pan J."/>
            <person name="Luo Z.H."/>
            <person name="Li M."/>
        </authorList>
    </citation>
    <scope>NUCLEOTIDE SEQUENCE [LARGE SCALE GENOMIC DNA]</scope>
    <source>
        <strain evidence="8">SpSt-1220</strain>
    </source>
</reference>
<evidence type="ECO:0000256" key="3">
    <source>
        <dbReference type="ARBA" id="ARBA00018111"/>
    </source>
</evidence>
<dbReference type="AlphaFoldDB" id="A0A831PK21"/>
<organism evidence="8">
    <name type="scientific">Geoalkalibacter subterraneus</name>
    <dbReference type="NCBI Taxonomy" id="483547"/>
    <lineage>
        <taxon>Bacteria</taxon>
        <taxon>Pseudomonadati</taxon>
        <taxon>Thermodesulfobacteriota</taxon>
        <taxon>Desulfuromonadia</taxon>
        <taxon>Desulfuromonadales</taxon>
        <taxon>Geoalkalibacteraceae</taxon>
        <taxon>Geoalkalibacter</taxon>
    </lineage>
</organism>
<keyword evidence="4 5" id="KW-0963">Cytoplasm</keyword>
<dbReference type="InterPro" id="IPR053926">
    <property type="entry name" value="RecX_HTH_1st"/>
</dbReference>
<dbReference type="InterPro" id="IPR053925">
    <property type="entry name" value="RecX_HTH_3rd"/>
</dbReference>
<comment type="caution">
    <text evidence="8">The sequence shown here is derived from an EMBL/GenBank/DDBJ whole genome shotgun (WGS) entry which is preliminary data.</text>
</comment>
<dbReference type="GO" id="GO:0005737">
    <property type="term" value="C:cytoplasm"/>
    <property type="evidence" value="ECO:0007669"/>
    <property type="project" value="UniProtKB-SubCell"/>
</dbReference>
<feature type="domain" description="RecX third three-helical" evidence="6">
    <location>
        <begin position="110"/>
        <end position="154"/>
    </location>
</feature>
<dbReference type="InterPro" id="IPR036388">
    <property type="entry name" value="WH-like_DNA-bd_sf"/>
</dbReference>
<dbReference type="GO" id="GO:0006282">
    <property type="term" value="P:regulation of DNA repair"/>
    <property type="evidence" value="ECO:0007669"/>
    <property type="project" value="UniProtKB-UniRule"/>
</dbReference>
<evidence type="ECO:0000256" key="1">
    <source>
        <dbReference type="ARBA" id="ARBA00004496"/>
    </source>
</evidence>
<evidence type="ECO:0000256" key="2">
    <source>
        <dbReference type="ARBA" id="ARBA00009695"/>
    </source>
</evidence>
<evidence type="ECO:0000256" key="5">
    <source>
        <dbReference type="HAMAP-Rule" id="MF_01114"/>
    </source>
</evidence>
<evidence type="ECO:0000313" key="8">
    <source>
        <dbReference type="EMBL" id="HDR47031.1"/>
    </source>
</evidence>
<evidence type="ECO:0000259" key="6">
    <source>
        <dbReference type="Pfam" id="PF21981"/>
    </source>
</evidence>
<comment type="similarity">
    <text evidence="2 5">Belongs to the RecX family.</text>
</comment>
<accession>A0A831PK21</accession>
<gene>
    <name evidence="5" type="primary">recX</name>
    <name evidence="8" type="ORF">ENN94_04950</name>
</gene>
<sequence length="162" mass="19045">MEKTRKSKDSDPMAAALRLLGRRDRSTAELTRDLHNRGYDEERTAAVIERCRELGYLNDRRFAEERARAMLRDGRGVGRRIELDLQRRGIEVERARDAIDKAQHEQPPEQVARNLLARRLPEFEYHQADDREKRRVMAFFQRRGFSLDLILAILRETDSTAP</sequence>
<proteinExistence type="inferred from homology"/>
<evidence type="ECO:0000259" key="7">
    <source>
        <dbReference type="Pfam" id="PF21982"/>
    </source>
</evidence>
<dbReference type="EMBL" id="DSDO01000343">
    <property type="protein sequence ID" value="HDR47031.1"/>
    <property type="molecule type" value="Genomic_DNA"/>
</dbReference>
<dbReference type="Proteomes" id="UP000886162">
    <property type="component" value="Unassembled WGS sequence"/>
</dbReference>
<dbReference type="Gene3D" id="1.10.10.10">
    <property type="entry name" value="Winged helix-like DNA-binding domain superfamily/Winged helix DNA-binding domain"/>
    <property type="match status" value="2"/>
</dbReference>
<comment type="function">
    <text evidence="5">Modulates RecA activity.</text>
</comment>
<dbReference type="Pfam" id="PF21981">
    <property type="entry name" value="RecX_HTH3"/>
    <property type="match status" value="1"/>
</dbReference>
<dbReference type="PANTHER" id="PTHR33602">
    <property type="entry name" value="REGULATORY PROTEIN RECX FAMILY PROTEIN"/>
    <property type="match status" value="1"/>
</dbReference>
<protein>
    <recommendedName>
        <fullName evidence="3 5">Regulatory protein RecX</fullName>
    </recommendedName>
</protein>
<name>A0A831PK21_9BACT</name>
<dbReference type="HAMAP" id="MF_01114">
    <property type="entry name" value="RecX"/>
    <property type="match status" value="1"/>
</dbReference>
<dbReference type="Pfam" id="PF21982">
    <property type="entry name" value="RecX_HTH1"/>
    <property type="match status" value="1"/>
</dbReference>
<feature type="domain" description="RecX first three-helical" evidence="7">
    <location>
        <begin position="14"/>
        <end position="51"/>
    </location>
</feature>
<evidence type="ECO:0000256" key="4">
    <source>
        <dbReference type="ARBA" id="ARBA00022490"/>
    </source>
</evidence>
<comment type="subcellular location">
    <subcellularLocation>
        <location evidence="1 5">Cytoplasm</location>
    </subcellularLocation>
</comment>
<dbReference type="InterPro" id="IPR003783">
    <property type="entry name" value="Regulatory_RecX"/>
</dbReference>